<reference evidence="1 2" key="1">
    <citation type="submission" date="2017-05" db="EMBL/GenBank/DDBJ databases">
        <title>The Genome Sequence of Enterococcus sp. 8G7_MSG3316.</title>
        <authorList>
            <consortium name="The Broad Institute Genomics Platform"/>
            <consortium name="The Broad Institute Genomic Center for Infectious Diseases"/>
            <person name="Earl A."/>
            <person name="Manson A."/>
            <person name="Schwartman J."/>
            <person name="Gilmore M."/>
            <person name="Abouelleil A."/>
            <person name="Cao P."/>
            <person name="Chapman S."/>
            <person name="Cusick C."/>
            <person name="Shea T."/>
            <person name="Young S."/>
            <person name="Neafsey D."/>
            <person name="Nusbaum C."/>
            <person name="Birren B."/>
        </authorList>
    </citation>
    <scope>NUCLEOTIDE SEQUENCE [LARGE SCALE GENOMIC DNA]</scope>
    <source>
        <strain evidence="1 2">8G7_MSG3316</strain>
    </source>
</reference>
<keyword evidence="2" id="KW-1185">Reference proteome</keyword>
<evidence type="ECO:0000313" key="1">
    <source>
        <dbReference type="EMBL" id="OTN75948.1"/>
    </source>
</evidence>
<dbReference type="InterPro" id="IPR054275">
    <property type="entry name" value="DUF7006"/>
</dbReference>
<organism evidence="1 2">
    <name type="scientific">Candidatus Enterococcus testudinis</name>
    <dbReference type="NCBI Taxonomy" id="1834191"/>
    <lineage>
        <taxon>Bacteria</taxon>
        <taxon>Bacillati</taxon>
        <taxon>Bacillota</taxon>
        <taxon>Bacilli</taxon>
        <taxon>Lactobacillales</taxon>
        <taxon>Enterococcaceae</taxon>
        <taxon>Enterococcus</taxon>
    </lineage>
</organism>
<proteinExistence type="predicted"/>
<dbReference type="Proteomes" id="UP000195043">
    <property type="component" value="Unassembled WGS sequence"/>
</dbReference>
<dbReference type="STRING" id="1834191.A5886_001024"/>
<comment type="caution">
    <text evidence="1">The sequence shown here is derived from an EMBL/GenBank/DDBJ whole genome shotgun (WGS) entry which is preliminary data.</text>
</comment>
<dbReference type="RefSeq" id="WP_086273955.1">
    <property type="nucleotide sequence ID" value="NZ_NGKU01000001.1"/>
</dbReference>
<evidence type="ECO:0000313" key="2">
    <source>
        <dbReference type="Proteomes" id="UP000195043"/>
    </source>
</evidence>
<dbReference type="Pfam" id="PF22652">
    <property type="entry name" value="DUF7006"/>
    <property type="match status" value="1"/>
</dbReference>
<dbReference type="AlphaFoldDB" id="A0A242A4I1"/>
<name>A0A242A4I1_9ENTE</name>
<protein>
    <submittedName>
        <fullName evidence="1">Uncharacterized protein</fullName>
    </submittedName>
</protein>
<sequence length="126" mass="14777">MNLNDIKDIQEYVRGIDKKMCPHFLATHPRVADYYDMLKSEICMIEHQKTYSFIERMRLLLNLDAKLQILLGLSTAQEEIIDSFGVSEEELIQIIESDCRTYYRESLGKRTIDDVPWSLICLSDQI</sequence>
<dbReference type="OrthoDB" id="2183743at2"/>
<gene>
    <name evidence="1" type="ORF">A5886_001024</name>
</gene>
<dbReference type="EMBL" id="NGKU01000001">
    <property type="protein sequence ID" value="OTN75948.1"/>
    <property type="molecule type" value="Genomic_DNA"/>
</dbReference>
<accession>A0A242A4I1</accession>